<dbReference type="PANTHER" id="PTHR41158:SF2">
    <property type="entry name" value="AGAP010294-PA"/>
    <property type="match status" value="1"/>
</dbReference>
<gene>
    <name evidence="2" type="ORF">AGLY_000033</name>
</gene>
<keyword evidence="1" id="KW-0732">Signal</keyword>
<organism evidence="2 3">
    <name type="scientific">Aphis glycines</name>
    <name type="common">Soybean aphid</name>
    <dbReference type="NCBI Taxonomy" id="307491"/>
    <lineage>
        <taxon>Eukaryota</taxon>
        <taxon>Metazoa</taxon>
        <taxon>Ecdysozoa</taxon>
        <taxon>Arthropoda</taxon>
        <taxon>Hexapoda</taxon>
        <taxon>Insecta</taxon>
        <taxon>Pterygota</taxon>
        <taxon>Neoptera</taxon>
        <taxon>Paraneoptera</taxon>
        <taxon>Hemiptera</taxon>
        <taxon>Sternorrhyncha</taxon>
        <taxon>Aphidomorpha</taxon>
        <taxon>Aphidoidea</taxon>
        <taxon>Aphididae</taxon>
        <taxon>Aphidini</taxon>
        <taxon>Aphis</taxon>
        <taxon>Aphis</taxon>
    </lineage>
</organism>
<proteinExistence type="predicted"/>
<evidence type="ECO:0000313" key="3">
    <source>
        <dbReference type="Proteomes" id="UP000475862"/>
    </source>
</evidence>
<accession>A0A6G0U883</accession>
<protein>
    <submittedName>
        <fullName evidence="2">Uncharacterized protein</fullName>
    </submittedName>
</protein>
<evidence type="ECO:0000313" key="2">
    <source>
        <dbReference type="EMBL" id="KAE9544492.1"/>
    </source>
</evidence>
<reference evidence="2 3" key="1">
    <citation type="submission" date="2019-08" db="EMBL/GenBank/DDBJ databases">
        <title>The genome of the soybean aphid Biotype 1, its phylome, world population structure and adaptation to the North American continent.</title>
        <authorList>
            <person name="Giordano R."/>
            <person name="Donthu R.K."/>
            <person name="Hernandez A.G."/>
            <person name="Wright C.L."/>
            <person name="Zimin A.V."/>
        </authorList>
    </citation>
    <scope>NUCLEOTIDE SEQUENCE [LARGE SCALE GENOMIC DNA]</scope>
    <source>
        <tissue evidence="2">Whole aphids</tissue>
    </source>
</reference>
<keyword evidence="3" id="KW-1185">Reference proteome</keyword>
<sequence length="333" mass="35621">MANKQAIGWAFLCLMGTTLMAPAVLTYPQEHRSSQAQNQYEQQRPVYQGNYQSYQPEQDARKFVEKPNASKKVVSSTAGVVEDRNDLEDVQTNSISQDAAGGFSWSSVLGMIMQMLFNPASAAAGPSKSDVLDGDQAIAPTSPWANLLSVGLKILTAFLGGGNVAGDGIDKVDNSSPMQGVLAAVLSTVLGSRDPDQVATMAKQAGEFINIVVNLLDALKTSFSHRSMSARSLGKKDAMSDAAVASLSMFKGYVKTMNTANDVCAQKFVCEANKECSGETSSSSAIYCQLGTYATSFLLQRTGNAPFEVYYDAGRRGRSGDDCRQLYLACNEV</sequence>
<dbReference type="Pfam" id="PF07841">
    <property type="entry name" value="DM4_12"/>
    <property type="match status" value="1"/>
</dbReference>
<dbReference type="AlphaFoldDB" id="A0A6G0U883"/>
<evidence type="ECO:0000256" key="1">
    <source>
        <dbReference type="SAM" id="SignalP"/>
    </source>
</evidence>
<dbReference type="EMBL" id="VYZN01000001">
    <property type="protein sequence ID" value="KAE9544492.1"/>
    <property type="molecule type" value="Genomic_DNA"/>
</dbReference>
<dbReference type="OrthoDB" id="7587145at2759"/>
<feature type="chain" id="PRO_5026337293" evidence="1">
    <location>
        <begin position="21"/>
        <end position="333"/>
    </location>
</feature>
<feature type="signal peptide" evidence="1">
    <location>
        <begin position="1"/>
        <end position="20"/>
    </location>
</feature>
<dbReference type="InterPro" id="IPR006631">
    <property type="entry name" value="DM4_12"/>
</dbReference>
<name>A0A6G0U883_APHGL</name>
<dbReference type="PANTHER" id="PTHR41158">
    <property type="entry name" value="AGAP010294-PA"/>
    <property type="match status" value="1"/>
</dbReference>
<comment type="caution">
    <text evidence="2">The sequence shown here is derived from an EMBL/GenBank/DDBJ whole genome shotgun (WGS) entry which is preliminary data.</text>
</comment>
<dbReference type="Proteomes" id="UP000475862">
    <property type="component" value="Unassembled WGS sequence"/>
</dbReference>